<comment type="caution">
    <text evidence="5">The sequence shown here is derived from an EMBL/GenBank/DDBJ whole genome shotgun (WGS) entry which is preliminary data.</text>
</comment>
<dbReference type="InterPro" id="IPR000835">
    <property type="entry name" value="HTH_MarR-typ"/>
</dbReference>
<keyword evidence="3" id="KW-0804">Transcription</keyword>
<dbReference type="InterPro" id="IPR036388">
    <property type="entry name" value="WH-like_DNA-bd_sf"/>
</dbReference>
<evidence type="ECO:0000256" key="1">
    <source>
        <dbReference type="ARBA" id="ARBA00023015"/>
    </source>
</evidence>
<dbReference type="Proteomes" id="UP000460298">
    <property type="component" value="Unassembled WGS sequence"/>
</dbReference>
<dbReference type="EMBL" id="WBUI01000008">
    <property type="protein sequence ID" value="KAB2932697.1"/>
    <property type="molecule type" value="Genomic_DNA"/>
</dbReference>
<keyword evidence="1" id="KW-0805">Transcription regulation</keyword>
<protein>
    <submittedName>
        <fullName evidence="5">MarR family transcriptional regulator</fullName>
    </submittedName>
</protein>
<evidence type="ECO:0000256" key="3">
    <source>
        <dbReference type="ARBA" id="ARBA00023163"/>
    </source>
</evidence>
<gene>
    <name evidence="5" type="ORF">F9K24_09975</name>
</gene>
<dbReference type="AlphaFoldDB" id="A0A833LXG7"/>
<organism evidence="5 6">
    <name type="scientific">Leptonema illini</name>
    <dbReference type="NCBI Taxonomy" id="183"/>
    <lineage>
        <taxon>Bacteria</taxon>
        <taxon>Pseudomonadati</taxon>
        <taxon>Spirochaetota</taxon>
        <taxon>Spirochaetia</taxon>
        <taxon>Leptospirales</taxon>
        <taxon>Leptospiraceae</taxon>
        <taxon>Leptonema</taxon>
    </lineage>
</organism>
<dbReference type="InterPro" id="IPR052362">
    <property type="entry name" value="HTH-GbsR_regulator"/>
</dbReference>
<dbReference type="Gene3D" id="1.10.287.160">
    <property type="entry name" value="HR1 repeat"/>
    <property type="match status" value="1"/>
</dbReference>
<keyword evidence="2" id="KW-0238">DNA-binding</keyword>
<evidence type="ECO:0000256" key="2">
    <source>
        <dbReference type="ARBA" id="ARBA00023125"/>
    </source>
</evidence>
<feature type="domain" description="HTH marR-type" evidence="4">
    <location>
        <begin position="90"/>
        <end position="140"/>
    </location>
</feature>
<evidence type="ECO:0000313" key="6">
    <source>
        <dbReference type="Proteomes" id="UP000460298"/>
    </source>
</evidence>
<sequence length="212" mass="24655">MHEFSKQVADPSIGFFLTWNFPVILLLKYGKCRQASLSTQTTVCSWRTGLKQAKKSKRNAESEYDRREFIEEIGILFEDTGHPRMAGRIFGLLLVAEQPMLSSAEITEELQASKASVSTMTRLLLQSGLIERVARPGDRKDYFRMKSWSFDLVMERQLALIPVFRKLLEKGRPMVPPANRPGRESLEQMIDFYNWLEQEIPALKERWNRRKV</sequence>
<dbReference type="SUPFAM" id="SSF46785">
    <property type="entry name" value="Winged helix' DNA-binding domain"/>
    <property type="match status" value="1"/>
</dbReference>
<dbReference type="GO" id="GO:0003677">
    <property type="term" value="F:DNA binding"/>
    <property type="evidence" value="ECO:0007669"/>
    <property type="project" value="UniProtKB-KW"/>
</dbReference>
<name>A0A833LXG7_9LEPT</name>
<evidence type="ECO:0000313" key="5">
    <source>
        <dbReference type="EMBL" id="KAB2932697.1"/>
    </source>
</evidence>
<reference evidence="5 6" key="1">
    <citation type="submission" date="2019-10" db="EMBL/GenBank/DDBJ databases">
        <title>Extracellular Electron Transfer in a Candidatus Methanoperedens spp. Enrichment Culture.</title>
        <authorList>
            <person name="Berger S."/>
            <person name="Rangel Shaw D."/>
            <person name="Berben T."/>
            <person name="In 'T Zandt M."/>
            <person name="Frank J."/>
            <person name="Reimann J."/>
            <person name="Jetten M.S.M."/>
            <person name="Welte C.U."/>
        </authorList>
    </citation>
    <scope>NUCLEOTIDE SEQUENCE [LARGE SCALE GENOMIC DNA]</scope>
    <source>
        <strain evidence="5">SB12</strain>
    </source>
</reference>
<evidence type="ECO:0000259" key="4">
    <source>
        <dbReference type="Pfam" id="PF01047"/>
    </source>
</evidence>
<proteinExistence type="predicted"/>
<dbReference type="PANTHER" id="PTHR38465">
    <property type="entry name" value="HTH-TYPE TRANSCRIPTIONAL REGULATOR MJ1563-RELATED"/>
    <property type="match status" value="1"/>
</dbReference>
<dbReference type="PANTHER" id="PTHR38465:SF2">
    <property type="entry name" value="HTH-TYPE TRANSCRIPTIONAL REGULATOR MMPR5"/>
    <property type="match status" value="1"/>
</dbReference>
<dbReference type="InterPro" id="IPR036390">
    <property type="entry name" value="WH_DNA-bd_sf"/>
</dbReference>
<dbReference type="Gene3D" id="1.10.10.10">
    <property type="entry name" value="Winged helix-like DNA-binding domain superfamily/Winged helix DNA-binding domain"/>
    <property type="match status" value="1"/>
</dbReference>
<accession>A0A833LXG7</accession>
<dbReference type="Pfam" id="PF01047">
    <property type="entry name" value="MarR"/>
    <property type="match status" value="1"/>
</dbReference>
<dbReference type="GO" id="GO:0003700">
    <property type="term" value="F:DNA-binding transcription factor activity"/>
    <property type="evidence" value="ECO:0007669"/>
    <property type="project" value="InterPro"/>
</dbReference>